<evidence type="ECO:0000313" key="2">
    <source>
        <dbReference type="Proteomes" id="UP000321197"/>
    </source>
</evidence>
<reference evidence="1 2" key="1">
    <citation type="submission" date="2019-07" db="EMBL/GenBank/DDBJ databases">
        <title>Whole genome shotgun sequence of Meiothermus hypogaeus NBRC 106114.</title>
        <authorList>
            <person name="Hosoyama A."/>
            <person name="Uohara A."/>
            <person name="Ohji S."/>
            <person name="Ichikawa N."/>
        </authorList>
    </citation>
    <scope>NUCLEOTIDE SEQUENCE [LARGE SCALE GENOMIC DNA]</scope>
    <source>
        <strain evidence="1 2">NBRC 106114</strain>
    </source>
</reference>
<comment type="caution">
    <text evidence="1">The sequence shown here is derived from an EMBL/GenBank/DDBJ whole genome shotgun (WGS) entry which is preliminary data.</text>
</comment>
<dbReference type="AlphaFoldDB" id="A0A511R490"/>
<dbReference type="RefSeq" id="WP_119342434.1">
    <property type="nucleotide sequence ID" value="NZ_BJXL01000095.1"/>
</dbReference>
<name>A0A511R490_9DEIN</name>
<gene>
    <name evidence="1" type="ORF">MHY01S_25410</name>
</gene>
<accession>A0A511R490</accession>
<dbReference type="EMBL" id="BJXL01000095">
    <property type="protein sequence ID" value="GEM84375.1"/>
    <property type="molecule type" value="Genomic_DNA"/>
</dbReference>
<dbReference type="OrthoDB" id="25829at2"/>
<sequence length="340" mass="34939">MKGRNIFYFSLGAVLVAAGLYGLSVGNLTNFTAGTPIRASEVNTNFSVLRSAIEALEAPVDTARLADRAVSAAKMADQGCPAGQALGGYSNGNPTCVAVQGGAGLTEVARDGTLTGNGTAANPLSLANNAVATAKLVNGAVTTGKLAEEAITSGKIAKLPLTLESTGAPQLEVRETSPGQFSQLRLSVQGSPNFWEIAAREVLHIYRQGSGNLVTIQTNGDMNLTGDISQPRTADGTVKASALIHCGASPSVARSFNQVTGTITVEGGGTAGRCILDLGFDISDRFWQVSSYKVSGTTGLDPQIVNCEFSAGAGNNKLTCNVRSITTGNLQSGSFMITVF</sequence>
<proteinExistence type="predicted"/>
<protein>
    <submittedName>
        <fullName evidence="1">Uncharacterized protein</fullName>
    </submittedName>
</protein>
<dbReference type="Proteomes" id="UP000321197">
    <property type="component" value="Unassembled WGS sequence"/>
</dbReference>
<evidence type="ECO:0000313" key="1">
    <source>
        <dbReference type="EMBL" id="GEM84375.1"/>
    </source>
</evidence>
<organism evidence="1 2">
    <name type="scientific">Meiothermus hypogaeus NBRC 106114</name>
    <dbReference type="NCBI Taxonomy" id="1227553"/>
    <lineage>
        <taxon>Bacteria</taxon>
        <taxon>Thermotogati</taxon>
        <taxon>Deinococcota</taxon>
        <taxon>Deinococci</taxon>
        <taxon>Thermales</taxon>
        <taxon>Thermaceae</taxon>
        <taxon>Meiothermus</taxon>
    </lineage>
</organism>